<proteinExistence type="inferred from homology"/>
<accession>A0AAW8B1I9</accession>
<dbReference type="HAMAP" id="MF_00632">
    <property type="entry name" value="UPF0234"/>
    <property type="match status" value="1"/>
</dbReference>
<evidence type="ECO:0000256" key="3">
    <source>
        <dbReference type="HAMAP-Rule" id="MF_00632"/>
    </source>
</evidence>
<protein>
    <recommendedName>
        <fullName evidence="3">Nucleotide-binding protein Q8A57_01575</fullName>
    </recommendedName>
</protein>
<organism evidence="4 5">
    <name type="scientific">Porticoccus litoralis</name>
    <dbReference type="NCBI Taxonomy" id="434086"/>
    <lineage>
        <taxon>Bacteria</taxon>
        <taxon>Pseudomonadati</taxon>
        <taxon>Pseudomonadota</taxon>
        <taxon>Gammaproteobacteria</taxon>
        <taxon>Cellvibrionales</taxon>
        <taxon>Porticoccaceae</taxon>
        <taxon>Porticoccus</taxon>
    </lineage>
</organism>
<dbReference type="NCBIfam" id="NF003819">
    <property type="entry name" value="PRK05412.1"/>
    <property type="match status" value="1"/>
</dbReference>
<dbReference type="PANTHER" id="PTHR30476">
    <property type="entry name" value="UPF0234 PROTEIN YAJQ"/>
    <property type="match status" value="1"/>
</dbReference>
<keyword evidence="1 3" id="KW-0547">Nucleotide-binding</keyword>
<dbReference type="CDD" id="cd11740">
    <property type="entry name" value="YajQ_like"/>
    <property type="match status" value="1"/>
</dbReference>
<dbReference type="InterPro" id="IPR035571">
    <property type="entry name" value="UPF0234-like_C"/>
</dbReference>
<dbReference type="RefSeq" id="WP_305169168.1">
    <property type="nucleotide sequence ID" value="NZ_JAUUUU010000001.1"/>
</dbReference>
<dbReference type="EMBL" id="JAUUUU010000001">
    <property type="protein sequence ID" value="MDP1519657.1"/>
    <property type="molecule type" value="Genomic_DNA"/>
</dbReference>
<comment type="similarity">
    <text evidence="2 3">Belongs to the YajQ family.</text>
</comment>
<name>A0AAW8B1I9_9GAMM</name>
<reference evidence="4" key="2">
    <citation type="submission" date="2023-08" db="EMBL/GenBank/DDBJ databases">
        <authorList>
            <person name="Luo J."/>
        </authorList>
    </citation>
    <scope>NUCLEOTIDE SEQUENCE</scope>
    <source>
        <strain evidence="4">DSM 25064</strain>
    </source>
</reference>
<evidence type="ECO:0000313" key="4">
    <source>
        <dbReference type="EMBL" id="MDP1519657.1"/>
    </source>
</evidence>
<comment type="function">
    <text evidence="3">Nucleotide-binding protein.</text>
</comment>
<dbReference type="GO" id="GO:0005829">
    <property type="term" value="C:cytosol"/>
    <property type="evidence" value="ECO:0007669"/>
    <property type="project" value="TreeGrafter"/>
</dbReference>
<dbReference type="FunFam" id="3.30.70.860:FF:000001">
    <property type="entry name" value="UPF0234 protein YajQ"/>
    <property type="match status" value="1"/>
</dbReference>
<evidence type="ECO:0000313" key="5">
    <source>
        <dbReference type="Proteomes" id="UP001178354"/>
    </source>
</evidence>
<dbReference type="Proteomes" id="UP001178354">
    <property type="component" value="Unassembled WGS sequence"/>
</dbReference>
<evidence type="ECO:0000256" key="1">
    <source>
        <dbReference type="ARBA" id="ARBA00022741"/>
    </source>
</evidence>
<comment type="caution">
    <text evidence="4">The sequence shown here is derived from an EMBL/GenBank/DDBJ whole genome shotgun (WGS) entry which is preliminary data.</text>
</comment>
<reference evidence="4" key="1">
    <citation type="journal article" date="2010" name="Int. J. Syst. Evol. Microbiol.">
        <title>Porticoccus litoralis gen. nov., sp. nov., a gammaproteobacterium isolated from the Yellow Sea.</title>
        <authorList>
            <person name="Oh H.M."/>
            <person name="Kim H."/>
            <person name="Kim K.M."/>
            <person name="Min G.S."/>
            <person name="Cho J.C."/>
        </authorList>
    </citation>
    <scope>NUCLEOTIDE SEQUENCE</scope>
    <source>
        <strain evidence="4">DSM 25064</strain>
    </source>
</reference>
<dbReference type="Pfam" id="PF04461">
    <property type="entry name" value="YajQ"/>
    <property type="match status" value="1"/>
</dbReference>
<dbReference type="InterPro" id="IPR007551">
    <property type="entry name" value="YajQ/Smlt4090-like"/>
</dbReference>
<evidence type="ECO:0000256" key="2">
    <source>
        <dbReference type="ARBA" id="ARBA00093450"/>
    </source>
</evidence>
<sequence>MPTFDIVSEVDMVEIRNATENTQRELTTRFDFRGVAASVELKDEIVTLAAESDFQCQQLMDMFSKNLVKRNVDPYVVDVDEEALHIGKTFSLKVRFKQGIDQPMAKKIIKLLKDSKMKVQASIQGDKIRVSGKKRDDLQQAIALVKGAELGQPFQYENFRD</sequence>
<gene>
    <name evidence="4" type="ORF">Q8A57_01575</name>
</gene>
<dbReference type="GO" id="GO:0000166">
    <property type="term" value="F:nucleotide binding"/>
    <property type="evidence" value="ECO:0007669"/>
    <property type="project" value="UniProtKB-UniRule"/>
</dbReference>
<dbReference type="SUPFAM" id="SSF89963">
    <property type="entry name" value="YajQ-like"/>
    <property type="match status" value="2"/>
</dbReference>
<dbReference type="InterPro" id="IPR035570">
    <property type="entry name" value="UPF0234_N"/>
</dbReference>
<dbReference type="Gene3D" id="3.30.70.990">
    <property type="entry name" value="YajQ-like, domain 2"/>
    <property type="match status" value="1"/>
</dbReference>
<keyword evidence="5" id="KW-1185">Reference proteome</keyword>
<dbReference type="InterPro" id="IPR036183">
    <property type="entry name" value="YajQ-like_sf"/>
</dbReference>
<dbReference type="Gene3D" id="3.30.70.860">
    <property type="match status" value="1"/>
</dbReference>
<dbReference type="AlphaFoldDB" id="A0AAW8B1I9"/>
<dbReference type="PANTHER" id="PTHR30476:SF0">
    <property type="entry name" value="UPF0234 PROTEIN YAJQ"/>
    <property type="match status" value="1"/>
</dbReference>